<evidence type="ECO:0000313" key="2">
    <source>
        <dbReference type="Proteomes" id="UP000030008"/>
    </source>
</evidence>
<gene>
    <name evidence="1" type="ORF">CIAN88_22425</name>
</gene>
<dbReference type="RefSeq" id="WP_044908391.1">
    <property type="nucleotide sequence ID" value="NZ_JQIF01000143.1"/>
</dbReference>
<evidence type="ECO:0000313" key="1">
    <source>
        <dbReference type="EMBL" id="KGJ51123.1"/>
    </source>
</evidence>
<proteinExistence type="predicted"/>
<accession>A0A099I2M2</accession>
<dbReference type="AlphaFoldDB" id="A0A099I2M2"/>
<dbReference type="InterPro" id="IPR045721">
    <property type="entry name" value="DUF6075"/>
</dbReference>
<sequence length="131" mass="15667">MRIHFASREHRDFYHDMMAQSRRQDCYHQAFFYVMGIAPETRANIRQMFNFQQDCIEPEGMHGGWQTSGTVRVCQLAFNLWNGYSAERQGDEFTPNDLFCCEFASYFMEGIKLRYPEYCRELVTTKNEKTR</sequence>
<organism evidence="1 2">
    <name type="scientific">Clostridium innocuum</name>
    <dbReference type="NCBI Taxonomy" id="1522"/>
    <lineage>
        <taxon>Bacteria</taxon>
        <taxon>Bacillati</taxon>
        <taxon>Bacillota</taxon>
        <taxon>Clostridia</taxon>
        <taxon>Eubacteriales</taxon>
        <taxon>Clostridiaceae</taxon>
        <taxon>Clostridium</taxon>
    </lineage>
</organism>
<dbReference type="Proteomes" id="UP000030008">
    <property type="component" value="Unassembled WGS sequence"/>
</dbReference>
<protein>
    <submittedName>
        <fullName evidence="1">Uncharacterized protein</fullName>
    </submittedName>
</protein>
<reference evidence="1 2" key="1">
    <citation type="submission" date="2014-08" db="EMBL/GenBank/DDBJ databases">
        <title>Clostridium innocuum, an unnegligible vancomycin-resistant pathogen causing extra-intestinal infections.</title>
        <authorList>
            <person name="Feng Y."/>
            <person name="Chiu C.-H."/>
        </authorList>
    </citation>
    <scope>NUCLEOTIDE SEQUENCE [LARGE SCALE GENOMIC DNA]</scope>
    <source>
        <strain evidence="1 2">AN88</strain>
    </source>
</reference>
<comment type="caution">
    <text evidence="1">The sequence shown here is derived from an EMBL/GenBank/DDBJ whole genome shotgun (WGS) entry which is preliminary data.</text>
</comment>
<dbReference type="EMBL" id="JQIF01000143">
    <property type="protein sequence ID" value="KGJ51123.1"/>
    <property type="molecule type" value="Genomic_DNA"/>
</dbReference>
<dbReference type="Pfam" id="PF19552">
    <property type="entry name" value="DUF6075"/>
    <property type="match status" value="1"/>
</dbReference>
<name>A0A099I2M2_CLOIN</name>